<organism evidence="2 3">
    <name type="scientific">Camelliibacillus cellulosilyticus</name>
    <dbReference type="NCBI Taxonomy" id="2174486"/>
    <lineage>
        <taxon>Bacteria</taxon>
        <taxon>Bacillati</taxon>
        <taxon>Bacillota</taxon>
        <taxon>Bacilli</taxon>
        <taxon>Bacillales</taxon>
        <taxon>Sporolactobacillaceae</taxon>
        <taxon>Camelliibacillus</taxon>
    </lineage>
</organism>
<dbReference type="CDD" id="cd02955">
    <property type="entry name" value="SSP411"/>
    <property type="match status" value="1"/>
</dbReference>
<sequence>MPNRLQYEKSPYLLQHADNPVDWYPWGDEAFQKAKAENKPVFVSIGYSTCHWCHVMAHESFEDEEVATILNTHFVSIKVDREERPDIDSVYMTVCQALTGHGGWPLSVFMTPEQKPFYAGTYFPKESRFGQPGFIDILLSIADQYKDKKDKLETSGSEIIEALSRTATEATSIHKNLPAQCFDHFQEMFDHTYGGFGDAPKFPSPHQLLFLLRYYRWKGDPAALDMVEKTLEGMANGGIYDHIGGGFARYAVDRAWLIPHFEKMLYDQAMLMMVYTEAWQITQQPRWEKIVDAIFTYITRTMQDEKGGFYSAEDADAEGVEGKFYVWTPNEIIGELGDRDGALYCRVYDITEKGNFEGASVPNLINVSFEKIAEAERLTVQELVEKLDGLNQKLFKIREGRVHPHKDDKVLTAWNGLMIAAIATAARAFQREDYLKTAEEAFQFIDQNMFLNGELYARYRDGEVKVTAFLDDYAYFMWACDALYDATYQPKYLVKMKQLADQLITRFWDPKHYGFFLNCEEELVMRPKDIYDGALPSGNSVAAMMLLKLARRTGHVDYEMYVDKIFNGFGTEVNHYPMGYAWLLSTFMLAEQGTKELVVLFDDNHEDAVPAEIQTAFLPEVVTLVGAPPLIGRIATFTKDFQMMNQRPTYYLCEHFQCRRPTTDAQEVLDSLR</sequence>
<reference evidence="3" key="1">
    <citation type="journal article" date="2019" name="Int. J. Syst. Evol. Microbiol.">
        <title>The Global Catalogue of Microorganisms (GCM) 10K type strain sequencing project: providing services to taxonomists for standard genome sequencing and annotation.</title>
        <authorList>
            <consortium name="The Broad Institute Genomics Platform"/>
            <consortium name="The Broad Institute Genome Sequencing Center for Infectious Disease"/>
            <person name="Wu L."/>
            <person name="Ma J."/>
        </authorList>
    </citation>
    <scope>NUCLEOTIDE SEQUENCE [LARGE SCALE GENOMIC DNA]</scope>
    <source>
        <strain evidence="3">CGMCC 1.16306</strain>
    </source>
</reference>
<dbReference type="SUPFAM" id="SSF48208">
    <property type="entry name" value="Six-hairpin glycosidases"/>
    <property type="match status" value="1"/>
</dbReference>
<dbReference type="Proteomes" id="UP001596022">
    <property type="component" value="Unassembled WGS sequence"/>
</dbReference>
<dbReference type="PANTHER" id="PTHR42899">
    <property type="entry name" value="SPERMATOGENESIS-ASSOCIATED PROTEIN 20"/>
    <property type="match status" value="1"/>
</dbReference>
<comment type="caution">
    <text evidence="2">The sequence shown here is derived from an EMBL/GenBank/DDBJ whole genome shotgun (WGS) entry which is preliminary data.</text>
</comment>
<feature type="domain" description="Spermatogenesis-associated protein 20-like TRX" evidence="1">
    <location>
        <begin position="3"/>
        <end position="163"/>
    </location>
</feature>
<evidence type="ECO:0000313" key="2">
    <source>
        <dbReference type="EMBL" id="MFC4617720.1"/>
    </source>
</evidence>
<accession>A0ABV9GM08</accession>
<keyword evidence="3" id="KW-1185">Reference proteome</keyword>
<name>A0ABV9GM08_9BACL</name>
<dbReference type="EMBL" id="JBHSFW010000001">
    <property type="protein sequence ID" value="MFC4617720.1"/>
    <property type="molecule type" value="Genomic_DNA"/>
</dbReference>
<dbReference type="InterPro" id="IPR004879">
    <property type="entry name" value="Ssp411-like_TRX"/>
</dbReference>
<dbReference type="InterPro" id="IPR008928">
    <property type="entry name" value="6-hairpin_glycosidase_sf"/>
</dbReference>
<evidence type="ECO:0000313" key="3">
    <source>
        <dbReference type="Proteomes" id="UP001596022"/>
    </source>
</evidence>
<gene>
    <name evidence="2" type="ORF">ACFO4N_03140</name>
</gene>
<dbReference type="SUPFAM" id="SSF52833">
    <property type="entry name" value="Thioredoxin-like"/>
    <property type="match status" value="1"/>
</dbReference>
<dbReference type="RefSeq" id="WP_376844750.1">
    <property type="nucleotide sequence ID" value="NZ_JBHSFW010000001.1"/>
</dbReference>
<proteinExistence type="predicted"/>
<protein>
    <submittedName>
        <fullName evidence="2">Thioredoxin domain-containing protein</fullName>
    </submittedName>
</protein>
<dbReference type="Gene3D" id="1.50.10.10">
    <property type="match status" value="1"/>
</dbReference>
<dbReference type="PANTHER" id="PTHR42899:SF1">
    <property type="entry name" value="SPERMATOGENESIS-ASSOCIATED PROTEIN 20"/>
    <property type="match status" value="1"/>
</dbReference>
<dbReference type="InterPro" id="IPR036249">
    <property type="entry name" value="Thioredoxin-like_sf"/>
</dbReference>
<evidence type="ECO:0000259" key="1">
    <source>
        <dbReference type="Pfam" id="PF03190"/>
    </source>
</evidence>
<dbReference type="Gene3D" id="3.40.30.10">
    <property type="entry name" value="Glutaredoxin"/>
    <property type="match status" value="1"/>
</dbReference>
<dbReference type="Pfam" id="PF03190">
    <property type="entry name" value="Thioredox_DsbH"/>
    <property type="match status" value="1"/>
</dbReference>
<dbReference type="InterPro" id="IPR024705">
    <property type="entry name" value="Ssp411"/>
</dbReference>
<dbReference type="InterPro" id="IPR012341">
    <property type="entry name" value="6hp_glycosidase-like_sf"/>
</dbReference>
<dbReference type="PIRSF" id="PIRSF006402">
    <property type="entry name" value="UCP006402_thioredoxin"/>
    <property type="match status" value="1"/>
</dbReference>